<comment type="caution">
    <text evidence="1">The sequence shown here is derived from an EMBL/GenBank/DDBJ whole genome shotgun (WGS) entry which is preliminary data.</text>
</comment>
<protein>
    <recommendedName>
        <fullName evidence="3">RNase H type-1 domain-containing protein</fullName>
    </recommendedName>
</protein>
<dbReference type="OrthoDB" id="8058917at2759"/>
<sequence length="100" mass="11753">MTYLNKWIEKWNPLWSVTTPFARVNDLPKWIGIVGNEEADSFAKAAIEKKNEVDFNVGIPKSQIKSRLKEVDLQNWQERWENSLDARWTYAQNSSQEMHG</sequence>
<dbReference type="Proteomes" id="UP000499080">
    <property type="component" value="Unassembled WGS sequence"/>
</dbReference>
<reference evidence="1 2" key="1">
    <citation type="journal article" date="2019" name="Sci. Rep.">
        <title>Orb-weaving spider Araneus ventricosus genome elucidates the spidroin gene catalogue.</title>
        <authorList>
            <person name="Kono N."/>
            <person name="Nakamura H."/>
            <person name="Ohtoshi R."/>
            <person name="Moran D.A.P."/>
            <person name="Shinohara A."/>
            <person name="Yoshida Y."/>
            <person name="Fujiwara M."/>
            <person name="Mori M."/>
            <person name="Tomita M."/>
            <person name="Arakawa K."/>
        </authorList>
    </citation>
    <scope>NUCLEOTIDE SEQUENCE [LARGE SCALE GENOMIC DNA]</scope>
</reference>
<accession>A0A4Y2TS29</accession>
<dbReference type="AlphaFoldDB" id="A0A4Y2TS29"/>
<evidence type="ECO:0000313" key="1">
    <source>
        <dbReference type="EMBL" id="GBO02197.1"/>
    </source>
</evidence>
<keyword evidence="2" id="KW-1185">Reference proteome</keyword>
<evidence type="ECO:0000313" key="2">
    <source>
        <dbReference type="Proteomes" id="UP000499080"/>
    </source>
</evidence>
<name>A0A4Y2TS29_ARAVE</name>
<organism evidence="1 2">
    <name type="scientific">Araneus ventricosus</name>
    <name type="common">Orbweaver spider</name>
    <name type="synonym">Epeira ventricosa</name>
    <dbReference type="NCBI Taxonomy" id="182803"/>
    <lineage>
        <taxon>Eukaryota</taxon>
        <taxon>Metazoa</taxon>
        <taxon>Ecdysozoa</taxon>
        <taxon>Arthropoda</taxon>
        <taxon>Chelicerata</taxon>
        <taxon>Arachnida</taxon>
        <taxon>Araneae</taxon>
        <taxon>Araneomorphae</taxon>
        <taxon>Entelegynae</taxon>
        <taxon>Araneoidea</taxon>
        <taxon>Araneidae</taxon>
        <taxon>Araneus</taxon>
    </lineage>
</organism>
<proteinExistence type="predicted"/>
<dbReference type="EMBL" id="BGPR01029998">
    <property type="protein sequence ID" value="GBO02197.1"/>
    <property type="molecule type" value="Genomic_DNA"/>
</dbReference>
<evidence type="ECO:0008006" key="3">
    <source>
        <dbReference type="Google" id="ProtNLM"/>
    </source>
</evidence>
<gene>
    <name evidence="1" type="ORF">AVEN_106194_1</name>
</gene>